<dbReference type="AlphaFoldDB" id="C7R0L9"/>
<proteinExistence type="predicted"/>
<protein>
    <submittedName>
        <fullName evidence="3">Uncharacterized protein</fullName>
    </submittedName>
</protein>
<dbReference type="EMBL" id="CP001706">
    <property type="protein sequence ID" value="ACV09683.1"/>
    <property type="molecule type" value="Genomic_DNA"/>
</dbReference>
<keyword evidence="2" id="KW-1133">Transmembrane helix</keyword>
<dbReference type="RefSeq" id="WP_015772311.1">
    <property type="nucleotide sequence ID" value="NC_013174.1"/>
</dbReference>
<keyword evidence="2" id="KW-0812">Transmembrane</keyword>
<name>C7R0L9_JONDD</name>
<evidence type="ECO:0000256" key="1">
    <source>
        <dbReference type="SAM" id="MobiDB-lite"/>
    </source>
</evidence>
<dbReference type="KEGG" id="jde:Jden_2045"/>
<feature type="transmembrane region" description="Helical" evidence="2">
    <location>
        <begin position="78"/>
        <end position="97"/>
    </location>
</feature>
<keyword evidence="2" id="KW-0472">Membrane</keyword>
<dbReference type="OrthoDB" id="5149514at2"/>
<dbReference type="HOGENOM" id="CLU_780271_0_0_11"/>
<feature type="region of interest" description="Disordered" evidence="1">
    <location>
        <begin position="329"/>
        <end position="355"/>
    </location>
</feature>
<sequence length="355" mass="39806">MESASSPQSTASIGGAGRVVVSVPRWIEVKDQRVGAETVDPSRTRHYVVSPHLSTYDAQRLAQSWLQRDRLEKTYRSLDAAQTPVTIVTAALLIIIVVQQFPLWLLLVPAMLFVGHQFLYNDCAQDLREPFDVAAIEEESSERMFHRITALEYAQINRVAERDERRGAEAHQAMWRAYELAAFYQRISDDLKELNAQGADPYEVHVVQRKLTALHELVRNAHKALLSMINPRKRHLTIERESLAQLVHEIDDALKMGLDGLRVELRQSAHEARERGEDILDEELPALPQNPLLSDDDDDVPRVTAPAFTTTTATASLADAHMVQAVSRYQSMDEDPMGVGAARESPATESTERAG</sequence>
<reference evidence="3 4" key="1">
    <citation type="journal article" date="2009" name="Stand. Genomic Sci.">
        <title>Complete genome sequence of Jonesia denitrificans type strain (Prevot 55134).</title>
        <authorList>
            <person name="Pukall R."/>
            <person name="Gehrich-Schroter G."/>
            <person name="Lapidus A."/>
            <person name="Nolan M."/>
            <person name="Glavina Del Rio T."/>
            <person name="Lucas S."/>
            <person name="Chen F."/>
            <person name="Tice H."/>
            <person name="Pitluck S."/>
            <person name="Cheng J.F."/>
            <person name="Copeland A."/>
            <person name="Saunders E."/>
            <person name="Brettin T."/>
            <person name="Detter J.C."/>
            <person name="Bruce D."/>
            <person name="Goodwin L."/>
            <person name="Pati A."/>
            <person name="Ivanova N."/>
            <person name="Mavromatis K."/>
            <person name="Ovchinnikova G."/>
            <person name="Chen A."/>
            <person name="Palaniappan K."/>
            <person name="Land M."/>
            <person name="Hauser L."/>
            <person name="Chang Y.J."/>
            <person name="Jeffries C.D."/>
            <person name="Chain P."/>
            <person name="Goker M."/>
            <person name="Bristow J."/>
            <person name="Eisen J.A."/>
            <person name="Markowitz V."/>
            <person name="Hugenholtz P."/>
            <person name="Kyrpides N.C."/>
            <person name="Klenk H.P."/>
            <person name="Han C."/>
        </authorList>
    </citation>
    <scope>NUCLEOTIDE SEQUENCE [LARGE SCALE GENOMIC DNA]</scope>
    <source>
        <strain evidence="4">ATCC 14870 / DSM 20603 / BCRC 15368 / CIP 55.134 / JCM 11481 / NBRC 15587 / NCTC 10816 / Prevot 55134</strain>
    </source>
</reference>
<organism evidence="3 4">
    <name type="scientific">Jonesia denitrificans (strain ATCC 14870 / DSM 20603 / BCRC 15368 / CIP 55.134 / JCM 11481 / NBRC 15587 / NCTC 10816 / Prevot 55134)</name>
    <name type="common">Listeria denitrificans</name>
    <dbReference type="NCBI Taxonomy" id="471856"/>
    <lineage>
        <taxon>Bacteria</taxon>
        <taxon>Bacillati</taxon>
        <taxon>Actinomycetota</taxon>
        <taxon>Actinomycetes</taxon>
        <taxon>Micrococcales</taxon>
        <taxon>Jonesiaceae</taxon>
        <taxon>Jonesia</taxon>
    </lineage>
</organism>
<evidence type="ECO:0000313" key="4">
    <source>
        <dbReference type="Proteomes" id="UP000000628"/>
    </source>
</evidence>
<keyword evidence="4" id="KW-1185">Reference proteome</keyword>
<evidence type="ECO:0000256" key="2">
    <source>
        <dbReference type="SAM" id="Phobius"/>
    </source>
</evidence>
<gene>
    <name evidence="3" type="ordered locus">Jden_2045</name>
</gene>
<evidence type="ECO:0000313" key="3">
    <source>
        <dbReference type="EMBL" id="ACV09683.1"/>
    </source>
</evidence>
<dbReference type="Proteomes" id="UP000000628">
    <property type="component" value="Chromosome"/>
</dbReference>
<dbReference type="eggNOG" id="ENOG5033X2Q">
    <property type="taxonomic scope" value="Bacteria"/>
</dbReference>
<dbReference type="STRING" id="471856.Jden_2045"/>
<accession>C7R0L9</accession>